<dbReference type="PANTHER" id="PTHR10000">
    <property type="entry name" value="PHOSPHOSERINE PHOSPHATASE"/>
    <property type="match status" value="1"/>
</dbReference>
<dbReference type="RefSeq" id="WP_096491019.1">
    <property type="nucleotide sequence ID" value="NZ_CP023445.1"/>
</dbReference>
<dbReference type="Gene3D" id="3.30.1240.10">
    <property type="match status" value="1"/>
</dbReference>
<dbReference type="Proteomes" id="UP000218505">
    <property type="component" value="Chromosome"/>
</dbReference>
<dbReference type="EMBL" id="CP023445">
    <property type="protein sequence ID" value="ATE51972.1"/>
    <property type="molecule type" value="Genomic_DNA"/>
</dbReference>
<dbReference type="NCBIfam" id="TIGR00099">
    <property type="entry name" value="Cof-subfamily"/>
    <property type="match status" value="1"/>
</dbReference>
<name>A0A290YYZ4_9PSEU</name>
<reference evidence="1" key="1">
    <citation type="submission" date="2017-09" db="EMBL/GenBank/DDBJ databases">
        <title>Complete Genome Sequence of ansamitocin-producing Bacterium Actinosynnema pretiosum X47.</title>
        <authorList>
            <person name="Cao G."/>
            <person name="Zong G."/>
            <person name="Zhong C."/>
            <person name="Fu J."/>
        </authorList>
    </citation>
    <scope>NUCLEOTIDE SEQUENCE [LARGE SCALE GENOMIC DNA]</scope>
    <source>
        <strain evidence="1">X47</strain>
    </source>
</reference>
<organism evidence="1 2">
    <name type="scientific">Actinosynnema pretiosum</name>
    <dbReference type="NCBI Taxonomy" id="42197"/>
    <lineage>
        <taxon>Bacteria</taxon>
        <taxon>Bacillati</taxon>
        <taxon>Actinomycetota</taxon>
        <taxon>Actinomycetes</taxon>
        <taxon>Pseudonocardiales</taxon>
        <taxon>Pseudonocardiaceae</taxon>
        <taxon>Actinosynnema</taxon>
    </lineage>
</organism>
<dbReference type="InterPro" id="IPR000150">
    <property type="entry name" value="Cof"/>
</dbReference>
<protein>
    <submittedName>
        <fullName evidence="1">HAD family hydrolase</fullName>
    </submittedName>
</protein>
<dbReference type="Gene3D" id="3.40.50.1000">
    <property type="entry name" value="HAD superfamily/HAD-like"/>
    <property type="match status" value="1"/>
</dbReference>
<keyword evidence="1" id="KW-0378">Hydrolase</keyword>
<dbReference type="InterPro" id="IPR036412">
    <property type="entry name" value="HAD-like_sf"/>
</dbReference>
<dbReference type="KEGG" id="apre:CNX65_00615"/>
<proteinExistence type="predicted"/>
<dbReference type="Pfam" id="PF08282">
    <property type="entry name" value="Hydrolase_3"/>
    <property type="match status" value="1"/>
</dbReference>
<evidence type="ECO:0000313" key="1">
    <source>
        <dbReference type="EMBL" id="ATE51972.1"/>
    </source>
</evidence>
<dbReference type="InterPro" id="IPR023214">
    <property type="entry name" value="HAD_sf"/>
</dbReference>
<dbReference type="SUPFAM" id="SSF56784">
    <property type="entry name" value="HAD-like"/>
    <property type="match status" value="1"/>
</dbReference>
<gene>
    <name evidence="1" type="ORF">CNX65_00615</name>
</gene>
<dbReference type="GO" id="GO:0005829">
    <property type="term" value="C:cytosol"/>
    <property type="evidence" value="ECO:0007669"/>
    <property type="project" value="TreeGrafter"/>
</dbReference>
<dbReference type="GO" id="GO:0016791">
    <property type="term" value="F:phosphatase activity"/>
    <property type="evidence" value="ECO:0007669"/>
    <property type="project" value="UniProtKB-ARBA"/>
</dbReference>
<dbReference type="GO" id="GO:0000287">
    <property type="term" value="F:magnesium ion binding"/>
    <property type="evidence" value="ECO:0007669"/>
    <property type="project" value="TreeGrafter"/>
</dbReference>
<evidence type="ECO:0000313" key="2">
    <source>
        <dbReference type="Proteomes" id="UP000218505"/>
    </source>
</evidence>
<sequence length="273" mass="28049">MQKPSLVGSDVDGTLLGTDGRLSARTVAAIGRVLESGTPFVLATGRPPRWIPEVADAAGLTGHAVCSNGAVLYDIGADRVVGHHGLDPVLLQDVAKVLDAALPGCALAVERVGDSARGADHFRDFLAETSYQHPWVEGGQPILGHSRGEVLGHPAVKLLVRHTGMTSAEMAAAAGPLLGDQVALTYSTNSGLLELAAPGVSKATGLAEVAELLGAPRGEITVFGDMPNDVPMLTWAGHGVAMANAHPDALAAADEVTAANTEDGVAQVLERWF</sequence>
<dbReference type="AlphaFoldDB" id="A0A290YYZ4"/>
<dbReference type="PANTHER" id="PTHR10000:SF8">
    <property type="entry name" value="HAD SUPERFAMILY HYDROLASE-LIKE, TYPE 3"/>
    <property type="match status" value="1"/>
</dbReference>
<keyword evidence="2" id="KW-1185">Reference proteome</keyword>
<accession>A0A290YYZ4</accession>